<evidence type="ECO:0000313" key="3">
    <source>
        <dbReference type="RefSeq" id="XP_022295859.1"/>
    </source>
</evidence>
<dbReference type="Gene3D" id="3.40.50.620">
    <property type="entry name" value="HUPs"/>
    <property type="match status" value="1"/>
</dbReference>
<keyword evidence="2" id="KW-1185">Reference proteome</keyword>
<feature type="domain" description="UspA" evidence="1">
    <location>
        <begin position="34"/>
        <end position="181"/>
    </location>
</feature>
<dbReference type="PANTHER" id="PTHR46989:SF3">
    <property type="entry name" value="USPA DOMAIN-CONTAINING PROTEIN"/>
    <property type="match status" value="1"/>
</dbReference>
<gene>
    <name evidence="3" type="primary">LOC111105768</name>
</gene>
<dbReference type="AlphaFoldDB" id="A0A8B8AZU4"/>
<dbReference type="RefSeq" id="XP_022295859.1">
    <property type="nucleotide sequence ID" value="XM_022440151.1"/>
</dbReference>
<dbReference type="OrthoDB" id="843225at2759"/>
<dbReference type="Proteomes" id="UP000694844">
    <property type="component" value="Chromosome 8"/>
</dbReference>
<accession>A0A8B8AZU4</accession>
<dbReference type="KEGG" id="cvn:111105768"/>
<organism evidence="2 3">
    <name type="scientific">Crassostrea virginica</name>
    <name type="common">Eastern oyster</name>
    <dbReference type="NCBI Taxonomy" id="6565"/>
    <lineage>
        <taxon>Eukaryota</taxon>
        <taxon>Metazoa</taxon>
        <taxon>Spiralia</taxon>
        <taxon>Lophotrochozoa</taxon>
        <taxon>Mollusca</taxon>
        <taxon>Bivalvia</taxon>
        <taxon>Autobranchia</taxon>
        <taxon>Pteriomorphia</taxon>
        <taxon>Ostreida</taxon>
        <taxon>Ostreoidea</taxon>
        <taxon>Ostreidae</taxon>
        <taxon>Crassostrea</taxon>
    </lineage>
</organism>
<dbReference type="PRINTS" id="PR01438">
    <property type="entry name" value="UNVRSLSTRESS"/>
</dbReference>
<protein>
    <submittedName>
        <fullName evidence="3">Uncharacterized protein LOC111105768</fullName>
    </submittedName>
</protein>
<dbReference type="InterPro" id="IPR006015">
    <property type="entry name" value="Universal_stress_UspA"/>
</dbReference>
<dbReference type="InterPro" id="IPR006016">
    <property type="entry name" value="UspA"/>
</dbReference>
<dbReference type="CDD" id="cd23659">
    <property type="entry name" value="USP_At3g01520-like"/>
    <property type="match status" value="1"/>
</dbReference>
<dbReference type="Pfam" id="PF00582">
    <property type="entry name" value="Usp"/>
    <property type="match status" value="1"/>
</dbReference>
<name>A0A8B8AZU4_CRAVI</name>
<dbReference type="InterPro" id="IPR014729">
    <property type="entry name" value="Rossmann-like_a/b/a_fold"/>
</dbReference>
<evidence type="ECO:0000313" key="2">
    <source>
        <dbReference type="Proteomes" id="UP000694844"/>
    </source>
</evidence>
<evidence type="ECO:0000259" key="1">
    <source>
        <dbReference type="Pfam" id="PF00582"/>
    </source>
</evidence>
<dbReference type="GeneID" id="111105768"/>
<dbReference type="PANTHER" id="PTHR46989">
    <property type="entry name" value="USP DOMAIN-CONTAINING PROTEIN"/>
    <property type="match status" value="1"/>
</dbReference>
<dbReference type="SUPFAM" id="SSF52402">
    <property type="entry name" value="Adenine nucleotide alpha hydrolases-like"/>
    <property type="match status" value="1"/>
</dbReference>
<sequence>MLKFAYGHKNQSGEVRVPSTENLNETYPPRLHPRTVLIAMDGSEDSKFAFYWYVQNIHRASDRVVLVYAVEFHSEQDSRWLYSFTENAAETVDKSLDKERDRHLETTKRFSQLLANSKILGEVNAIDCKSPGEGIVKAAKDIHASFIVTGTRGLGKVRRALLGSVSDYILRHAPVPVIVCRYIEKTGCEK</sequence>
<proteinExistence type="predicted"/>
<reference evidence="3" key="1">
    <citation type="submission" date="2025-08" db="UniProtKB">
        <authorList>
            <consortium name="RefSeq"/>
        </authorList>
    </citation>
    <scope>IDENTIFICATION</scope>
    <source>
        <tissue evidence="3">Whole sample</tissue>
    </source>
</reference>